<gene>
    <name evidence="1" type="ORF">K3769_39185</name>
</gene>
<sequence length="160" mass="16718">MRRLRIREGRKGRSGSAGPARAVRAVAAAVLVTAGLGLGASGTAAAAPSAGCSGAGPTVTDFRGTTYTTTYCNAYEGGNLVRGGYPVYVYSGYLYAGRNWFACQLKMAGVENPPVGEARNDWWLWTQGDVADADNGWGWFPATKVSGGGNYEPIPGLRTC</sequence>
<evidence type="ECO:0000313" key="2">
    <source>
        <dbReference type="Proteomes" id="UP001165590"/>
    </source>
</evidence>
<comment type="caution">
    <text evidence="1">The sequence shown here is derived from an EMBL/GenBank/DDBJ whole genome shotgun (WGS) entry which is preliminary data.</text>
</comment>
<organism evidence="1 2">
    <name type="scientific">Streptomyces ortus</name>
    <dbReference type="NCBI Taxonomy" id="2867268"/>
    <lineage>
        <taxon>Bacteria</taxon>
        <taxon>Bacillati</taxon>
        <taxon>Actinomycetota</taxon>
        <taxon>Actinomycetes</taxon>
        <taxon>Kitasatosporales</taxon>
        <taxon>Streptomycetaceae</taxon>
        <taxon>Streptomyces</taxon>
    </lineage>
</organism>
<dbReference type="RefSeq" id="WP_267030966.1">
    <property type="nucleotide sequence ID" value="NZ_JAIFZO010000002.1"/>
</dbReference>
<proteinExistence type="predicted"/>
<keyword evidence="2" id="KW-1185">Reference proteome</keyword>
<protein>
    <recommendedName>
        <fullName evidence="3">Secreted protein</fullName>
    </recommendedName>
</protein>
<accession>A0ABT3VIE3</accession>
<reference evidence="1" key="1">
    <citation type="journal article" date="2022" name="bioRxiv">
        <title>Discovery and biosynthetic assessment of Streptomyces ortus sp nov. isolated from a deep-sea sponge.</title>
        <authorList>
            <person name="Williams S.E."/>
        </authorList>
    </citation>
    <scope>NUCLEOTIDE SEQUENCE</scope>
    <source>
        <strain evidence="1">A15ISP2-DRY2</strain>
    </source>
</reference>
<dbReference type="EMBL" id="JAIFZO010000002">
    <property type="protein sequence ID" value="MCX4238699.1"/>
    <property type="molecule type" value="Genomic_DNA"/>
</dbReference>
<evidence type="ECO:0008006" key="3">
    <source>
        <dbReference type="Google" id="ProtNLM"/>
    </source>
</evidence>
<dbReference type="Proteomes" id="UP001165590">
    <property type="component" value="Unassembled WGS sequence"/>
</dbReference>
<name>A0ABT3VIE3_9ACTN</name>
<evidence type="ECO:0000313" key="1">
    <source>
        <dbReference type="EMBL" id="MCX4238699.1"/>
    </source>
</evidence>